<dbReference type="GO" id="GO:0016763">
    <property type="term" value="F:pentosyltransferase activity"/>
    <property type="evidence" value="ECO:0007669"/>
    <property type="project" value="TreeGrafter"/>
</dbReference>
<dbReference type="Proteomes" id="UP000179102">
    <property type="component" value="Unassembled WGS sequence"/>
</dbReference>
<evidence type="ECO:0000256" key="7">
    <source>
        <dbReference type="ARBA" id="ARBA00023136"/>
    </source>
</evidence>
<keyword evidence="6 8" id="KW-1133">Transmembrane helix</keyword>
<evidence type="ECO:0000256" key="8">
    <source>
        <dbReference type="SAM" id="Phobius"/>
    </source>
</evidence>
<protein>
    <recommendedName>
        <fullName evidence="9">Glycosyltransferase RgtA/B/C/D-like domain-containing protein</fullName>
    </recommendedName>
</protein>
<dbReference type="GO" id="GO:0005886">
    <property type="term" value="C:plasma membrane"/>
    <property type="evidence" value="ECO:0007669"/>
    <property type="project" value="UniProtKB-SubCell"/>
</dbReference>
<evidence type="ECO:0000313" key="10">
    <source>
        <dbReference type="EMBL" id="OGD86573.1"/>
    </source>
</evidence>
<feature type="transmembrane region" description="Helical" evidence="8">
    <location>
        <begin position="259"/>
        <end position="277"/>
    </location>
</feature>
<evidence type="ECO:0000256" key="3">
    <source>
        <dbReference type="ARBA" id="ARBA00022676"/>
    </source>
</evidence>
<feature type="transmembrane region" description="Helical" evidence="8">
    <location>
        <begin position="201"/>
        <end position="218"/>
    </location>
</feature>
<evidence type="ECO:0000256" key="4">
    <source>
        <dbReference type="ARBA" id="ARBA00022679"/>
    </source>
</evidence>
<comment type="caution">
    <text evidence="10">The sequence shown here is derived from an EMBL/GenBank/DDBJ whole genome shotgun (WGS) entry which is preliminary data.</text>
</comment>
<feature type="transmembrane region" description="Helical" evidence="8">
    <location>
        <begin position="158"/>
        <end position="189"/>
    </location>
</feature>
<gene>
    <name evidence="10" type="ORF">A2870_02155</name>
</gene>
<evidence type="ECO:0000313" key="11">
    <source>
        <dbReference type="Proteomes" id="UP000179102"/>
    </source>
</evidence>
<evidence type="ECO:0000256" key="6">
    <source>
        <dbReference type="ARBA" id="ARBA00022989"/>
    </source>
</evidence>
<reference evidence="10 11" key="1">
    <citation type="journal article" date="2016" name="Nat. Commun.">
        <title>Thousands of microbial genomes shed light on interconnected biogeochemical processes in an aquifer system.</title>
        <authorList>
            <person name="Anantharaman K."/>
            <person name="Brown C.T."/>
            <person name="Hug L.A."/>
            <person name="Sharon I."/>
            <person name="Castelle C.J."/>
            <person name="Probst A.J."/>
            <person name="Thomas B.C."/>
            <person name="Singh A."/>
            <person name="Wilkins M.J."/>
            <person name="Karaoz U."/>
            <person name="Brodie E.L."/>
            <person name="Williams K.H."/>
            <person name="Hubbard S.S."/>
            <person name="Banfield J.F."/>
        </authorList>
    </citation>
    <scope>NUCLEOTIDE SEQUENCE [LARGE SCALE GENOMIC DNA]</scope>
</reference>
<organism evidence="10 11">
    <name type="scientific">Candidatus Curtissbacteria bacterium RIFCSPHIGHO2_01_FULL_41_11</name>
    <dbReference type="NCBI Taxonomy" id="1797711"/>
    <lineage>
        <taxon>Bacteria</taxon>
        <taxon>Candidatus Curtissiibacteriota</taxon>
    </lineage>
</organism>
<dbReference type="InterPro" id="IPR050297">
    <property type="entry name" value="LipidA_mod_glycosyltrf_83"/>
</dbReference>
<evidence type="ECO:0000256" key="1">
    <source>
        <dbReference type="ARBA" id="ARBA00004651"/>
    </source>
</evidence>
<keyword evidence="3" id="KW-0328">Glycosyltransferase</keyword>
<dbReference type="STRING" id="1797711.A2870_02155"/>
<feature type="transmembrane region" description="Helical" evidence="8">
    <location>
        <begin position="83"/>
        <end position="104"/>
    </location>
</feature>
<dbReference type="InterPro" id="IPR038731">
    <property type="entry name" value="RgtA/B/C-like"/>
</dbReference>
<name>A0A1F5G3W2_9BACT</name>
<dbReference type="EMBL" id="MFAZ01000040">
    <property type="protein sequence ID" value="OGD86573.1"/>
    <property type="molecule type" value="Genomic_DNA"/>
</dbReference>
<dbReference type="GO" id="GO:0009103">
    <property type="term" value="P:lipopolysaccharide biosynthetic process"/>
    <property type="evidence" value="ECO:0007669"/>
    <property type="project" value="UniProtKB-ARBA"/>
</dbReference>
<keyword evidence="5 8" id="KW-0812">Transmembrane</keyword>
<dbReference type="PANTHER" id="PTHR33908">
    <property type="entry name" value="MANNOSYLTRANSFERASE YKCB-RELATED"/>
    <property type="match status" value="1"/>
</dbReference>
<proteinExistence type="predicted"/>
<keyword evidence="7 8" id="KW-0472">Membrane</keyword>
<keyword evidence="4" id="KW-0808">Transferase</keyword>
<feature type="domain" description="Glycosyltransferase RgtA/B/C/D-like" evidence="9">
    <location>
        <begin position="58"/>
        <end position="206"/>
    </location>
</feature>
<feature type="transmembrane region" description="Helical" evidence="8">
    <location>
        <begin position="284"/>
        <end position="302"/>
    </location>
</feature>
<feature type="transmembrane region" description="Helical" evidence="8">
    <location>
        <begin position="134"/>
        <end position="151"/>
    </location>
</feature>
<keyword evidence="2" id="KW-1003">Cell membrane</keyword>
<dbReference type="PANTHER" id="PTHR33908:SF11">
    <property type="entry name" value="MEMBRANE PROTEIN"/>
    <property type="match status" value="1"/>
</dbReference>
<evidence type="ECO:0000256" key="2">
    <source>
        <dbReference type="ARBA" id="ARBA00022475"/>
    </source>
</evidence>
<evidence type="ECO:0000256" key="5">
    <source>
        <dbReference type="ARBA" id="ARBA00022692"/>
    </source>
</evidence>
<comment type="subcellular location">
    <subcellularLocation>
        <location evidence="1">Cell membrane</location>
        <topology evidence="1">Multi-pass membrane protein</topology>
    </subcellularLocation>
</comment>
<dbReference type="AlphaFoldDB" id="A0A1F5G3W2"/>
<feature type="transmembrane region" description="Helical" evidence="8">
    <location>
        <begin position="332"/>
        <end position="352"/>
    </location>
</feature>
<sequence>MLPGLGIFLISFITFFRNIGSYPLRNWDEAWYGEIIKNMASGTYGYMVPFWNGQYYFDKPPLYFWLSLPFFKFSPPPAGGEEWQARIVSATAAAVATLLVYLIGKKLFNPVCGLLSALVFLTLGQVVIRFASGNLDGLLVCLFLSSFYFYLRSNESKLFPALAGISLGLGFLTKGYFLGLFPALLITLYSISTTKKLPKNLILITSSALISSLWWYVLGTIKFGKPFFDWYVLSPGGNLLKLPLSSFSMSYFGDLIRDVGFWWIPIATAAIYVGKNIASKEKKVLVSLVAAVFLFIFPLNFLSEKLRWYNLPAYPLLTIIVGYFASKMIKDYPKITTVLIAIVTIAQIYNVIRIENIFPDRSKVGADLGKHAASLIQQEDTVILDDHDFTSFLYYSDHKKVFMVQKNGGKAGEWWILDYTNLPQFVKTQSKTWIITPDPNNLPRDLKNPKTEATFNGYTFISFTADTI</sequence>
<evidence type="ECO:0000259" key="9">
    <source>
        <dbReference type="Pfam" id="PF13231"/>
    </source>
</evidence>
<dbReference type="Pfam" id="PF13231">
    <property type="entry name" value="PMT_2"/>
    <property type="match status" value="1"/>
</dbReference>
<feature type="transmembrane region" description="Helical" evidence="8">
    <location>
        <begin position="308"/>
        <end position="325"/>
    </location>
</feature>
<accession>A0A1F5G3W2</accession>
<feature type="transmembrane region" description="Helical" evidence="8">
    <location>
        <begin position="111"/>
        <end position="128"/>
    </location>
</feature>